<evidence type="ECO:0008006" key="3">
    <source>
        <dbReference type="Google" id="ProtNLM"/>
    </source>
</evidence>
<evidence type="ECO:0000313" key="1">
    <source>
        <dbReference type="EMBL" id="PWJ92093.1"/>
    </source>
</evidence>
<dbReference type="Gene3D" id="3.30.1870.10">
    <property type="entry name" value="EreA-like, domain 2"/>
    <property type="match status" value="1"/>
</dbReference>
<dbReference type="Proteomes" id="UP000245921">
    <property type="component" value="Unassembled WGS sequence"/>
</dbReference>
<gene>
    <name evidence="1" type="ORF">C7380_11086</name>
</gene>
<dbReference type="EMBL" id="QGGI01000010">
    <property type="protein sequence ID" value="PWJ92093.1"/>
    <property type="molecule type" value="Genomic_DNA"/>
</dbReference>
<protein>
    <recommendedName>
        <fullName evidence="3">Erythromycin esterase</fullName>
    </recommendedName>
</protein>
<dbReference type="PROSITE" id="PS51257">
    <property type="entry name" value="PROKAR_LIPOPROTEIN"/>
    <property type="match status" value="1"/>
</dbReference>
<evidence type="ECO:0000313" key="2">
    <source>
        <dbReference type="Proteomes" id="UP000245921"/>
    </source>
</evidence>
<dbReference type="Gene3D" id="3.40.1660.10">
    <property type="entry name" value="EreA-like (biosynthetic domain)"/>
    <property type="match status" value="1"/>
</dbReference>
<proteinExistence type="predicted"/>
<accession>A0AA45HIM8</accession>
<dbReference type="SUPFAM" id="SSF159501">
    <property type="entry name" value="EreA/ChaN-like"/>
    <property type="match status" value="1"/>
</dbReference>
<comment type="caution">
    <text evidence="1">The sequence shown here is derived from an EMBL/GenBank/DDBJ whole genome shotgun (WGS) entry which is preliminary data.</text>
</comment>
<organism evidence="1 2">
    <name type="scientific">Oceanotoga teriensis</name>
    <dbReference type="NCBI Taxonomy" id="515440"/>
    <lineage>
        <taxon>Bacteria</taxon>
        <taxon>Thermotogati</taxon>
        <taxon>Thermotogota</taxon>
        <taxon>Thermotogae</taxon>
        <taxon>Petrotogales</taxon>
        <taxon>Petrotogaceae</taxon>
        <taxon>Oceanotoga</taxon>
    </lineage>
</organism>
<dbReference type="RefSeq" id="WP_109605011.1">
    <property type="nucleotide sequence ID" value="NZ_QGGI01000010.1"/>
</dbReference>
<sequence>MKKILLLSILYTIILMLSSCALLKTNTNKEFSDEELQYLNDNSIEINLENPDFSPILKNKLNNFKIIFSSENHATKLNFDYKLELFKYLHEEEDFNIYISESGYASSYVINEYLKTGNEEYLIYIMNNLDGTFANSKENYEFYKKLKKYYDEQNGNFIFIGADLDFQQESALFGIKLLLDNNKIKIKNIEINEKLEYLIKTFKTYDFKNKNYPNPNRIKDEIQNIFKSIYSDMINNENYYSKIKEFEKLKFMVENSLLNMKLYHDYDKKDSILNLTYDSKPIKQREEALTYNFLKITKMYKNQKFYGQWGGFHTKLNKISSEPTIANYLNNDENFKNKVLSIYSFYINSYYRDNKSNKIEKINNISGYDLAPISKGNITLFDLNNKNSPFKEKMFFLDMHEKKLSTTDYFQLFTLFDGSKSTEKFIN</sequence>
<name>A0AA45HIM8_9BACT</name>
<dbReference type="AlphaFoldDB" id="A0AA45HIM8"/>
<dbReference type="Gene3D" id="1.20.1440.30">
    <property type="entry name" value="Biosynthetic Protein domain"/>
    <property type="match status" value="1"/>
</dbReference>
<reference evidence="1 2" key="1">
    <citation type="submission" date="2018-05" db="EMBL/GenBank/DDBJ databases">
        <title>Genomic Encyclopedia of Type Strains, Phase IV (KMG-IV): sequencing the most valuable type-strain genomes for metagenomic binning, comparative biology and taxonomic classification.</title>
        <authorList>
            <person name="Goeker M."/>
        </authorList>
    </citation>
    <scope>NUCLEOTIDE SEQUENCE [LARGE SCALE GENOMIC DNA]</scope>
    <source>
        <strain evidence="1 2">DSM 24906</strain>
    </source>
</reference>
<keyword evidence="2" id="KW-1185">Reference proteome</keyword>